<gene>
    <name evidence="1" type="ORF">RSOL_099360</name>
</gene>
<evidence type="ECO:0000313" key="2">
    <source>
        <dbReference type="Proteomes" id="UP000030108"/>
    </source>
</evidence>
<evidence type="ECO:0000313" key="1">
    <source>
        <dbReference type="EMBL" id="EUC55194.1"/>
    </source>
</evidence>
<comment type="caution">
    <text evidence="1">The sequence shown here is derived from an EMBL/GenBank/DDBJ whole genome shotgun (WGS) entry which is preliminary data.</text>
</comment>
<feature type="non-terminal residue" evidence="1">
    <location>
        <position position="238"/>
    </location>
</feature>
<reference evidence="2" key="1">
    <citation type="journal article" date="2014" name="Genome Announc.">
        <title>Draft genome sequence of the plant-pathogenic soil fungus Rhizoctonia solani anastomosis group 3 strain Rhs1AP.</title>
        <authorList>
            <person name="Cubeta M.A."/>
            <person name="Thomas E."/>
            <person name="Dean R.A."/>
            <person name="Jabaji S."/>
            <person name="Neate S.M."/>
            <person name="Tavantzis S."/>
            <person name="Toda T."/>
            <person name="Vilgalys R."/>
            <person name="Bharathan N."/>
            <person name="Fedorova-Abrams N."/>
            <person name="Pakala S.B."/>
            <person name="Pakala S.M."/>
            <person name="Zafar N."/>
            <person name="Joardar V."/>
            <person name="Losada L."/>
            <person name="Nierman W.C."/>
        </authorList>
    </citation>
    <scope>NUCLEOTIDE SEQUENCE [LARGE SCALE GENOMIC DNA]</scope>
    <source>
        <strain evidence="2">AG-3</strain>
    </source>
</reference>
<dbReference type="EMBL" id="JATN01000322">
    <property type="protein sequence ID" value="EUC55194.1"/>
    <property type="molecule type" value="Genomic_DNA"/>
</dbReference>
<proteinExistence type="predicted"/>
<organism evidence="1 2">
    <name type="scientific">Rhizoctonia solani AG-3 Rhs1AP</name>
    <dbReference type="NCBI Taxonomy" id="1086054"/>
    <lineage>
        <taxon>Eukaryota</taxon>
        <taxon>Fungi</taxon>
        <taxon>Dikarya</taxon>
        <taxon>Basidiomycota</taxon>
        <taxon>Agaricomycotina</taxon>
        <taxon>Agaricomycetes</taxon>
        <taxon>Cantharellales</taxon>
        <taxon>Ceratobasidiaceae</taxon>
        <taxon>Rhizoctonia</taxon>
    </lineage>
</organism>
<protein>
    <submittedName>
        <fullName evidence="1">Uncharacterized protein</fullName>
    </submittedName>
</protein>
<accession>X8J117</accession>
<dbReference type="OrthoDB" id="3236755at2759"/>
<dbReference type="Proteomes" id="UP000030108">
    <property type="component" value="Unassembled WGS sequence"/>
</dbReference>
<sequence length="238" mass="25887">MAEERTISNFTRLNAPDRGRQKASTLVHMTQIRQHAQREENQGSPAVAPAVHFRNRSDLLKSAGKVSIDLRGTNIPASANAGDIVPVANGSDSVVHEFIVDVWEHEAGDEEIEPAEGGAMDGFEVEAEGVNLGEPLLLDLLSDEPVLGARLEEEIRSKRTIVAAGVDPSLSMGWIVVQESWRLAALIYLFMALCGADPKDARVTKVHAKFIKLYTGVEARRIPDSFLVLPMSIVSQGL</sequence>
<name>X8J117_9AGAM</name>
<dbReference type="AlphaFoldDB" id="X8J117"/>